<evidence type="ECO:0000256" key="2">
    <source>
        <dbReference type="ARBA" id="ARBA00007240"/>
    </source>
</evidence>
<comment type="catalytic activity">
    <reaction evidence="4">
        <text>alpha-D-galactosyl-(1-&gt;3)-1D-myo-inositol + sucrose = raffinose + myo-inositol</text>
        <dbReference type="Rhea" id="RHEA:20161"/>
        <dbReference type="ChEBI" id="CHEBI:16634"/>
        <dbReference type="ChEBI" id="CHEBI:17268"/>
        <dbReference type="ChEBI" id="CHEBI:17505"/>
        <dbReference type="ChEBI" id="CHEBI:17992"/>
        <dbReference type="EC" id="2.4.1.82"/>
    </reaction>
</comment>
<comment type="similarity">
    <text evidence="2">Belongs to the glycosyl hydrolases 36 family.</text>
</comment>
<evidence type="ECO:0000256" key="1">
    <source>
        <dbReference type="ARBA" id="ARBA00001255"/>
    </source>
</evidence>
<evidence type="ECO:0008006" key="7">
    <source>
        <dbReference type="Google" id="ProtNLM"/>
    </source>
</evidence>
<comment type="catalytic activity">
    <reaction evidence="1">
        <text>Hydrolysis of terminal, non-reducing alpha-D-galactose residues in alpha-D-galactosides, including galactose oligosaccharides, galactomannans and galactolipids.</text>
        <dbReference type="EC" id="3.2.1.22"/>
    </reaction>
</comment>
<organism evidence="5 6">
    <name type="scientific">Emydomyces testavorans</name>
    <dbReference type="NCBI Taxonomy" id="2070801"/>
    <lineage>
        <taxon>Eukaryota</taxon>
        <taxon>Fungi</taxon>
        <taxon>Dikarya</taxon>
        <taxon>Ascomycota</taxon>
        <taxon>Pezizomycotina</taxon>
        <taxon>Eurotiomycetes</taxon>
        <taxon>Eurotiomycetidae</taxon>
        <taxon>Onygenales</taxon>
        <taxon>Nannizziopsiaceae</taxon>
        <taxon>Emydomyces</taxon>
    </lineage>
</organism>
<dbReference type="InterPro" id="IPR013785">
    <property type="entry name" value="Aldolase_TIM"/>
</dbReference>
<evidence type="ECO:0000313" key="6">
    <source>
        <dbReference type="Proteomes" id="UP001219355"/>
    </source>
</evidence>
<name>A0AAF0IK22_9EURO</name>
<dbReference type="AlphaFoldDB" id="A0AAF0IK22"/>
<dbReference type="GO" id="GO:0047274">
    <property type="term" value="F:galactinol-sucrose galactosyltransferase activity"/>
    <property type="evidence" value="ECO:0007669"/>
    <property type="project" value="UniProtKB-EC"/>
</dbReference>
<dbReference type="SUPFAM" id="SSF51445">
    <property type="entry name" value="(Trans)glycosidases"/>
    <property type="match status" value="1"/>
</dbReference>
<accession>A0AAF0IK22</accession>
<dbReference type="FunFam" id="3.20.20.70:FF:000222">
    <property type="entry name" value="Raffinose synthase Sip1 protein"/>
    <property type="match status" value="1"/>
</dbReference>
<evidence type="ECO:0000313" key="5">
    <source>
        <dbReference type="EMBL" id="WEW59261.1"/>
    </source>
</evidence>
<dbReference type="InterPro" id="IPR008811">
    <property type="entry name" value="Glycosyl_hydrolases_36"/>
</dbReference>
<dbReference type="Pfam" id="PF05691">
    <property type="entry name" value="Raffinose_syn"/>
    <property type="match status" value="1"/>
</dbReference>
<dbReference type="PANTHER" id="PTHR31268">
    <property type="match status" value="1"/>
</dbReference>
<dbReference type="InterPro" id="IPR017853">
    <property type="entry name" value="GH"/>
</dbReference>
<protein>
    <recommendedName>
        <fullName evidence="7">Alpha-galactosidase</fullName>
    </recommendedName>
</protein>
<dbReference type="Proteomes" id="UP001219355">
    <property type="component" value="Chromosome 3"/>
</dbReference>
<keyword evidence="6" id="KW-1185">Reference proteome</keyword>
<proteinExistence type="inferred from homology"/>
<evidence type="ECO:0000256" key="3">
    <source>
        <dbReference type="ARBA" id="ARBA00023277"/>
    </source>
</evidence>
<dbReference type="Gene3D" id="3.20.20.70">
    <property type="entry name" value="Aldolase class I"/>
    <property type="match status" value="1"/>
</dbReference>
<gene>
    <name evidence="5" type="ORF">PRK78_004730</name>
</gene>
<dbReference type="PANTHER" id="PTHR31268:SF32">
    <property type="entry name" value="GALACTINOL--SUCROSE GALACTOSYLTRANSFERASE 2-RELATED"/>
    <property type="match status" value="1"/>
</dbReference>
<reference evidence="5" key="1">
    <citation type="submission" date="2023-03" db="EMBL/GenBank/DDBJ databases">
        <title>Emydomyces testavorans Genome Sequence.</title>
        <authorList>
            <person name="Hoyer L."/>
        </authorList>
    </citation>
    <scope>NUCLEOTIDE SEQUENCE</scope>
    <source>
        <strain evidence="5">16-2883</strain>
    </source>
</reference>
<keyword evidence="3" id="KW-0119">Carbohydrate metabolism</keyword>
<evidence type="ECO:0000256" key="4">
    <source>
        <dbReference type="ARBA" id="ARBA00049426"/>
    </source>
</evidence>
<sequence>MASAPTCLAEQGENELKPSQIKFVRAAQMSLFANVLSWPPLGQVTFLKRKKAVGNGNGPGDKVRFTVLLESSRSFPEQTWEVSIWHNLDGGWEELPLQRTTGSQVPVAIGRKARTNYNQYTFSQEVGFPETGRHASFTIKYRIDFDSKWQWVNEQFGTKDGEIVFEPPRPWIKRYAEGDPSNRLTDFIENLNPKLDVKHNTSEAPGAVLWSITGKVGPAAHDKSGYATLAFGLPKAFVRNFSLVRIWTPWLAPRHGMETYRLTEDAILSSFLRKDGLCLVLLAVSGPANILTLLQSSQSGEVVISARNDEVKESEAKVLAAVAPSFELAIAAVMYEARRGARHFESTLPADFSQRLALDASAIDNSDVNAQWFTSWYDGLAYCTWNSLGQDLTEDKILNALDTLKANNVNIVNLIIDDNWQSLDNKGQSQFKRGWTRFEANEDGFPKGLKHTVDLVRKKHRNVKHVAVWHALMGYWGGISPDGEIAKKYKTKVVKKVDRVAGGAMLAVDPDDIHRFYDDFYSFLSVAGVDSVKTDAQFFLDTLDDPTDRARFTMAYQDAWSISSLRHFQAKAISCMSQAPQIIFHSQLPITKPRMLLRNSDDFFPDVPSSHPWHIFCNAHNSLLTRHLNVIPDWDMFQTDHPYASFHGAARCVSGGPIYITDEPGKHDFFLVNQMTAPSVDGTAIILRPSVVGSTLNVYHNYNEGQILKVGTYTGRAQTGSGILGLFNIINQEVFALMSILEFPGITADTEAKYIIRSYPTGNMTAEPRDRTFLFSVSLEERGWEILTAHPVQTFSLSGDEMSSKSDKLTHVAVLGLLGQMTGAAAVIDSDITVVQDRRLRFNITLKALGELGIYVSDLSTRTVEENFMVMLSGRAVPAGTVKIPEAGSRNLLSVDVLAAWREMKLEPGWSNEVAVQIFMV</sequence>
<dbReference type="GO" id="GO:0004557">
    <property type="term" value="F:alpha-galactosidase activity"/>
    <property type="evidence" value="ECO:0007669"/>
    <property type="project" value="UniProtKB-EC"/>
</dbReference>
<dbReference type="EMBL" id="CP120629">
    <property type="protein sequence ID" value="WEW59261.1"/>
    <property type="molecule type" value="Genomic_DNA"/>
</dbReference>